<gene>
    <name evidence="1" type="ORF">DPMN_095259</name>
</gene>
<proteinExistence type="predicted"/>
<reference evidence="1" key="2">
    <citation type="submission" date="2020-11" db="EMBL/GenBank/DDBJ databases">
        <authorList>
            <person name="McCartney M.A."/>
            <person name="Auch B."/>
            <person name="Kono T."/>
            <person name="Mallez S."/>
            <person name="Becker A."/>
            <person name="Gohl D.M."/>
            <person name="Silverstein K.A.T."/>
            <person name="Koren S."/>
            <person name="Bechman K.B."/>
            <person name="Herman A."/>
            <person name="Abrahante J.E."/>
            <person name="Garbe J."/>
        </authorList>
    </citation>
    <scope>NUCLEOTIDE SEQUENCE</scope>
    <source>
        <strain evidence="1">Duluth1</strain>
        <tissue evidence="1">Whole animal</tissue>
    </source>
</reference>
<sequence length="50" mass="5616">MKQNLAVQEVGLYACRLNDKTLKLIVNSLGSLTDLRKLLVRTSKIKTLNT</sequence>
<name>A0A9D4L656_DREPO</name>
<evidence type="ECO:0000313" key="1">
    <source>
        <dbReference type="EMBL" id="KAH3852742.1"/>
    </source>
</evidence>
<accession>A0A9D4L656</accession>
<dbReference type="AlphaFoldDB" id="A0A9D4L656"/>
<dbReference type="Proteomes" id="UP000828390">
    <property type="component" value="Unassembled WGS sequence"/>
</dbReference>
<protein>
    <submittedName>
        <fullName evidence="1">Uncharacterized protein</fullName>
    </submittedName>
</protein>
<organism evidence="1 2">
    <name type="scientific">Dreissena polymorpha</name>
    <name type="common">Zebra mussel</name>
    <name type="synonym">Mytilus polymorpha</name>
    <dbReference type="NCBI Taxonomy" id="45954"/>
    <lineage>
        <taxon>Eukaryota</taxon>
        <taxon>Metazoa</taxon>
        <taxon>Spiralia</taxon>
        <taxon>Lophotrochozoa</taxon>
        <taxon>Mollusca</taxon>
        <taxon>Bivalvia</taxon>
        <taxon>Autobranchia</taxon>
        <taxon>Heteroconchia</taxon>
        <taxon>Euheterodonta</taxon>
        <taxon>Imparidentia</taxon>
        <taxon>Neoheterodontei</taxon>
        <taxon>Myida</taxon>
        <taxon>Dreissenoidea</taxon>
        <taxon>Dreissenidae</taxon>
        <taxon>Dreissena</taxon>
    </lineage>
</organism>
<dbReference type="EMBL" id="JAIWYP010000003">
    <property type="protein sequence ID" value="KAH3852742.1"/>
    <property type="molecule type" value="Genomic_DNA"/>
</dbReference>
<reference evidence="1" key="1">
    <citation type="journal article" date="2019" name="bioRxiv">
        <title>The Genome of the Zebra Mussel, Dreissena polymorpha: A Resource for Invasive Species Research.</title>
        <authorList>
            <person name="McCartney M.A."/>
            <person name="Auch B."/>
            <person name="Kono T."/>
            <person name="Mallez S."/>
            <person name="Zhang Y."/>
            <person name="Obille A."/>
            <person name="Becker A."/>
            <person name="Abrahante J.E."/>
            <person name="Garbe J."/>
            <person name="Badalamenti J.P."/>
            <person name="Herman A."/>
            <person name="Mangelson H."/>
            <person name="Liachko I."/>
            <person name="Sullivan S."/>
            <person name="Sone E.D."/>
            <person name="Koren S."/>
            <person name="Silverstein K.A.T."/>
            <person name="Beckman K.B."/>
            <person name="Gohl D.M."/>
        </authorList>
    </citation>
    <scope>NUCLEOTIDE SEQUENCE</scope>
    <source>
        <strain evidence="1">Duluth1</strain>
        <tissue evidence="1">Whole animal</tissue>
    </source>
</reference>
<evidence type="ECO:0000313" key="2">
    <source>
        <dbReference type="Proteomes" id="UP000828390"/>
    </source>
</evidence>
<comment type="caution">
    <text evidence="1">The sequence shown here is derived from an EMBL/GenBank/DDBJ whole genome shotgun (WGS) entry which is preliminary data.</text>
</comment>
<keyword evidence="2" id="KW-1185">Reference proteome</keyword>